<dbReference type="PANTHER" id="PTHR28125">
    <property type="entry name" value="MEIOTIC EXPRESSION UP-REGULATED PROTEIN 26"/>
    <property type="match status" value="1"/>
</dbReference>
<evidence type="ECO:0000313" key="3">
    <source>
        <dbReference type="EMBL" id="GAC92759.1"/>
    </source>
</evidence>
<sequence length="776" mass="84937">MTTMADISHLPLVPAADQDSKPPHVVPTPTYASLSAYNIGQKIESTPALPMLDGLEGTSKSDLLIDQLLTGPPSPTTNLFDDVWSHSMTQFDSSNALTPSTALLDGVGDSDTTLSESESVWSDFLMPLLATVGIDYPVGSASVSESAASSSSACFSTCSTVTNATPQRQTSNGIFDVASILPVSSSSHEDTAPTHNDNLTYQDCTSSSVKQENLTTVAPIVDHQNQSGPSLYDNNWTQVTSLAPWLHQDVSCTSNQHHEQHHHAHQQLQDTRPKQSRTNGGSSSRQATRPSSPKQQSRPRPQLRSRSSTSSQHAWNPLMDPQVLLWAAVMMNGLSQAQAGAGDPVTSPFSDYSASMYDVGQEWTQDDEVAFDDDNGDEAMDESEDVCEDQKRMQSDEGGSLSSQFHESPEPSSATLEPMAALARAAESISRSSSWPMLFPPDMLDLQQSLLRAHPMFGRPASRRHHHSQQQQQQSARRRTRTSISSMSTGLSGTRKPKQDAVRTSAIRSKRQSCVDAHHSPRSRSSSSASESRGETEKKDVKAQSQCASRPQAGPRLPPSRTSSYSRPSDSGSGIDALSISAWNGTTNASDMTATSSAGSTSTSLGFTITDKIVLRPRPGSGDEELAYPFATDSLLDTQYNRGPTIDAQHQAEEAVEKVANLFPSDLYAPRFTRRGKCGREGWCSLCPQGDWYSMKRSQYLYHMQFDHGISNLTRRFFHPPQTLRVWNDAVSKTDGLCHHCNKWIPICFGPQRKRDFKAWFKHARKCHRDDTGCPI</sequence>
<gene>
    <name evidence="3" type="ORF">PHSY_000314</name>
</gene>
<name>R9NW78_PSEHS</name>
<reference evidence="4" key="1">
    <citation type="journal article" date="2013" name="Genome Announc.">
        <title>Draft genome sequence of the basidiomycetous yeast-like fungus Pseudozyma hubeiensis SY62, which produces an abundant amount of the biosurfactant mannosylerythritol lipids.</title>
        <authorList>
            <person name="Konishi M."/>
            <person name="Hatada Y."/>
            <person name="Horiuchi J."/>
        </authorList>
    </citation>
    <scope>NUCLEOTIDE SEQUENCE [LARGE SCALE GENOMIC DNA]</scope>
    <source>
        <strain evidence="4">SY62</strain>
    </source>
</reference>
<dbReference type="EMBL" id="DF238768">
    <property type="protein sequence ID" value="GAC92759.1"/>
    <property type="molecule type" value="Genomic_DNA"/>
</dbReference>
<dbReference type="GeneID" id="24105625"/>
<evidence type="ECO:0000313" key="4">
    <source>
        <dbReference type="Proteomes" id="UP000014071"/>
    </source>
</evidence>
<feature type="compositionally biased region" description="Polar residues" evidence="1">
    <location>
        <begin position="276"/>
        <end position="288"/>
    </location>
</feature>
<organism evidence="3 4">
    <name type="scientific">Pseudozyma hubeiensis (strain SY62)</name>
    <name type="common">Yeast</name>
    <dbReference type="NCBI Taxonomy" id="1305764"/>
    <lineage>
        <taxon>Eukaryota</taxon>
        <taxon>Fungi</taxon>
        <taxon>Dikarya</taxon>
        <taxon>Basidiomycota</taxon>
        <taxon>Ustilaginomycotina</taxon>
        <taxon>Ustilaginomycetes</taxon>
        <taxon>Ustilaginales</taxon>
        <taxon>Ustilaginaceae</taxon>
        <taxon>Pseudozyma</taxon>
    </lineage>
</organism>
<feature type="region of interest" description="Disordered" evidence="1">
    <location>
        <begin position="253"/>
        <end position="316"/>
    </location>
</feature>
<dbReference type="eggNOG" id="ENOG502TE7K">
    <property type="taxonomic scope" value="Eukaryota"/>
</dbReference>
<feature type="region of interest" description="Disordered" evidence="1">
    <location>
        <begin position="1"/>
        <end position="24"/>
    </location>
</feature>
<protein>
    <recommendedName>
        <fullName evidence="2">Transcription regulator Rua1 C-terminal domain-containing protein</fullName>
    </recommendedName>
</protein>
<feature type="compositionally biased region" description="Basic and acidic residues" evidence="1">
    <location>
        <begin position="532"/>
        <end position="542"/>
    </location>
</feature>
<feature type="region of interest" description="Disordered" evidence="1">
    <location>
        <begin position="370"/>
        <end position="417"/>
    </location>
</feature>
<dbReference type="InterPro" id="IPR028012">
    <property type="entry name" value="Rua1_C"/>
</dbReference>
<dbReference type="OrthoDB" id="2554992at2759"/>
<dbReference type="HOGENOM" id="CLU_360604_0_0_1"/>
<proteinExistence type="predicted"/>
<dbReference type="Proteomes" id="UP000014071">
    <property type="component" value="Unassembled WGS sequence"/>
</dbReference>
<feature type="compositionally biased region" description="Low complexity" evidence="1">
    <location>
        <begin position="559"/>
        <end position="573"/>
    </location>
</feature>
<feature type="compositionally biased region" description="Low complexity" evidence="1">
    <location>
        <begin position="289"/>
        <end position="312"/>
    </location>
</feature>
<dbReference type="PANTHER" id="PTHR28125:SF2">
    <property type="entry name" value="MEIOTIC EXPRESSION UP-REGULATED PROTEIN 26"/>
    <property type="match status" value="1"/>
</dbReference>
<keyword evidence="4" id="KW-1185">Reference proteome</keyword>
<feature type="compositionally biased region" description="Polar residues" evidence="1">
    <location>
        <begin position="400"/>
        <end position="415"/>
    </location>
</feature>
<evidence type="ECO:0000256" key="1">
    <source>
        <dbReference type="SAM" id="MobiDB-lite"/>
    </source>
</evidence>
<dbReference type="Pfam" id="PF14616">
    <property type="entry name" value="Rua1_C"/>
    <property type="match status" value="1"/>
</dbReference>
<evidence type="ECO:0000259" key="2">
    <source>
        <dbReference type="Pfam" id="PF14616"/>
    </source>
</evidence>
<dbReference type="AlphaFoldDB" id="R9NW78"/>
<feature type="domain" description="Transcription regulator Rua1 C-terminal" evidence="2">
    <location>
        <begin position="665"/>
        <end position="768"/>
    </location>
</feature>
<feature type="compositionally biased region" description="Acidic residues" evidence="1">
    <location>
        <begin position="370"/>
        <end position="387"/>
    </location>
</feature>
<feature type="region of interest" description="Disordered" evidence="1">
    <location>
        <begin position="459"/>
        <end position="578"/>
    </location>
</feature>
<accession>R9NW78</accession>
<dbReference type="RefSeq" id="XP_012186346.1">
    <property type="nucleotide sequence ID" value="XM_012330956.1"/>
</dbReference>